<dbReference type="VEuPathDB" id="VectorBase:ASIC003505"/>
<keyword evidence="1" id="KW-0456">Lyase</keyword>
<proteinExistence type="predicted"/>
<evidence type="ECO:0000313" key="3">
    <source>
        <dbReference type="Proteomes" id="UP000030765"/>
    </source>
</evidence>
<dbReference type="EMBL" id="KE524778">
    <property type="protein sequence ID" value="KFB36466.1"/>
    <property type="molecule type" value="Genomic_DNA"/>
</dbReference>
<accession>A0A084VES2</accession>
<reference evidence="1 3" key="1">
    <citation type="journal article" date="2014" name="BMC Genomics">
        <title>Genome sequence of Anopheles sinensis provides insight into genetics basis of mosquito competence for malaria parasites.</title>
        <authorList>
            <person name="Zhou D."/>
            <person name="Zhang D."/>
            <person name="Ding G."/>
            <person name="Shi L."/>
            <person name="Hou Q."/>
            <person name="Ye Y."/>
            <person name="Xu Y."/>
            <person name="Zhou H."/>
            <person name="Xiong C."/>
            <person name="Li S."/>
            <person name="Yu J."/>
            <person name="Hong S."/>
            <person name="Yu X."/>
            <person name="Zou P."/>
            <person name="Chen C."/>
            <person name="Chang X."/>
            <person name="Wang W."/>
            <person name="Lv Y."/>
            <person name="Sun Y."/>
            <person name="Ma L."/>
            <person name="Shen B."/>
            <person name="Zhu C."/>
        </authorList>
    </citation>
    <scope>NUCLEOTIDE SEQUENCE [LARGE SCALE GENOMIC DNA]</scope>
</reference>
<protein>
    <submittedName>
        <fullName evidence="1 2">Phosphonate C-P lyase system protein PhnG</fullName>
    </submittedName>
</protein>
<reference evidence="2" key="2">
    <citation type="submission" date="2020-05" db="UniProtKB">
        <authorList>
            <consortium name="EnsemblMetazoa"/>
        </authorList>
    </citation>
    <scope>IDENTIFICATION</scope>
</reference>
<evidence type="ECO:0000313" key="2">
    <source>
        <dbReference type="EnsemblMetazoa" id="ASIC003505-PA"/>
    </source>
</evidence>
<dbReference type="AlphaFoldDB" id="A0A084VES2"/>
<dbReference type="EnsemblMetazoa" id="ASIC003505-RA">
    <property type="protein sequence ID" value="ASIC003505-PA"/>
    <property type="gene ID" value="ASIC003505"/>
</dbReference>
<evidence type="ECO:0000313" key="1">
    <source>
        <dbReference type="EMBL" id="KFB36466.1"/>
    </source>
</evidence>
<gene>
    <name evidence="1" type="ORF">ZHAS_00003505</name>
</gene>
<sequence>MNQSAVGQLLVKQVSGTPRHRRTEGAVETRLCVVLSALQDVLSVQTVAVPGPSAAVLSLPAETGLTMNGGALWSSNRPVGIGLISVPNDRGTNRV</sequence>
<name>A0A084VES2_ANOSI</name>
<organism evidence="1">
    <name type="scientific">Anopheles sinensis</name>
    <name type="common">Mosquito</name>
    <dbReference type="NCBI Taxonomy" id="74873"/>
    <lineage>
        <taxon>Eukaryota</taxon>
        <taxon>Metazoa</taxon>
        <taxon>Ecdysozoa</taxon>
        <taxon>Arthropoda</taxon>
        <taxon>Hexapoda</taxon>
        <taxon>Insecta</taxon>
        <taxon>Pterygota</taxon>
        <taxon>Neoptera</taxon>
        <taxon>Endopterygota</taxon>
        <taxon>Diptera</taxon>
        <taxon>Nematocera</taxon>
        <taxon>Culicoidea</taxon>
        <taxon>Culicidae</taxon>
        <taxon>Anophelinae</taxon>
        <taxon>Anopheles</taxon>
    </lineage>
</organism>
<dbReference type="GO" id="GO:0016829">
    <property type="term" value="F:lyase activity"/>
    <property type="evidence" value="ECO:0007669"/>
    <property type="project" value="UniProtKB-KW"/>
</dbReference>
<dbReference type="EMBL" id="ATLV01012289">
    <property type="status" value="NOT_ANNOTATED_CDS"/>
    <property type="molecule type" value="Genomic_DNA"/>
</dbReference>
<keyword evidence="3" id="KW-1185">Reference proteome</keyword>
<dbReference type="Proteomes" id="UP000030765">
    <property type="component" value="Unassembled WGS sequence"/>
</dbReference>